<feature type="domain" description="Fe-containing alcohol dehydrogenase-like C-terminal" evidence="3">
    <location>
        <begin position="184"/>
        <end position="302"/>
    </location>
</feature>
<evidence type="ECO:0000259" key="2">
    <source>
        <dbReference type="Pfam" id="PF00465"/>
    </source>
</evidence>
<protein>
    <submittedName>
        <fullName evidence="4">Alcohol dehydrogenase</fullName>
    </submittedName>
</protein>
<evidence type="ECO:0000313" key="4">
    <source>
        <dbReference type="EMBL" id="SFW42390.1"/>
    </source>
</evidence>
<organism evidence="4 5">
    <name type="scientific">Ruminococcus flavefaciens</name>
    <dbReference type="NCBI Taxonomy" id="1265"/>
    <lineage>
        <taxon>Bacteria</taxon>
        <taxon>Bacillati</taxon>
        <taxon>Bacillota</taxon>
        <taxon>Clostridia</taxon>
        <taxon>Eubacteriales</taxon>
        <taxon>Oscillospiraceae</taxon>
        <taxon>Ruminococcus</taxon>
    </lineage>
</organism>
<dbReference type="Pfam" id="PF25137">
    <property type="entry name" value="ADH_Fe_C"/>
    <property type="match status" value="1"/>
</dbReference>
<feature type="domain" description="Alcohol dehydrogenase iron-type/glycerol dehydrogenase GldA" evidence="2">
    <location>
        <begin position="6"/>
        <end position="171"/>
    </location>
</feature>
<evidence type="ECO:0000259" key="3">
    <source>
        <dbReference type="Pfam" id="PF25137"/>
    </source>
</evidence>
<accession>A0A1K1P6S7</accession>
<keyword evidence="1" id="KW-0560">Oxidoreductase</keyword>
<dbReference type="AlphaFoldDB" id="A0A1K1P6S7"/>
<dbReference type="Gene3D" id="3.40.50.1970">
    <property type="match status" value="1"/>
</dbReference>
<dbReference type="Pfam" id="PF00465">
    <property type="entry name" value="Fe-ADH"/>
    <property type="match status" value="1"/>
</dbReference>
<dbReference type="PROSITE" id="PS00913">
    <property type="entry name" value="ADH_IRON_1"/>
    <property type="match status" value="1"/>
</dbReference>
<dbReference type="RefSeq" id="WP_072300702.1">
    <property type="nucleotide sequence ID" value="NZ_FPIP01000007.1"/>
</dbReference>
<dbReference type="CDD" id="cd08181">
    <property type="entry name" value="PPD-like"/>
    <property type="match status" value="1"/>
</dbReference>
<evidence type="ECO:0000313" key="5">
    <source>
        <dbReference type="Proteomes" id="UP000183461"/>
    </source>
</evidence>
<evidence type="ECO:0000256" key="1">
    <source>
        <dbReference type="ARBA" id="ARBA00023002"/>
    </source>
</evidence>
<proteinExistence type="predicted"/>
<dbReference type="InterPro" id="IPR001670">
    <property type="entry name" value="ADH_Fe/GldA"/>
</dbReference>
<dbReference type="Gene3D" id="1.20.1090.10">
    <property type="entry name" value="Dehydroquinate synthase-like - alpha domain"/>
    <property type="match status" value="1"/>
</dbReference>
<dbReference type="SUPFAM" id="SSF56796">
    <property type="entry name" value="Dehydroquinate synthase-like"/>
    <property type="match status" value="1"/>
</dbReference>
<dbReference type="GO" id="GO:0046872">
    <property type="term" value="F:metal ion binding"/>
    <property type="evidence" value="ECO:0007669"/>
    <property type="project" value="InterPro"/>
</dbReference>
<dbReference type="PANTHER" id="PTHR11496:SF103">
    <property type="entry name" value="DEHYDROGENASE, PUTATIVE-RELATED"/>
    <property type="match status" value="1"/>
</dbReference>
<gene>
    <name evidence="4" type="ORF">SAMN02910280_2465</name>
</gene>
<reference evidence="4 5" key="1">
    <citation type="submission" date="2016-11" db="EMBL/GenBank/DDBJ databases">
        <authorList>
            <person name="Jaros S."/>
            <person name="Januszkiewicz K."/>
            <person name="Wedrychowicz H."/>
        </authorList>
    </citation>
    <scope>NUCLEOTIDE SEQUENCE [LARGE SCALE GENOMIC DNA]</scope>
    <source>
        <strain evidence="4 5">YL228</strain>
    </source>
</reference>
<name>A0A1K1P6S7_RUMFL</name>
<dbReference type="EMBL" id="FPIP01000007">
    <property type="protein sequence ID" value="SFW42390.1"/>
    <property type="molecule type" value="Genomic_DNA"/>
</dbReference>
<dbReference type="GO" id="GO:0004022">
    <property type="term" value="F:alcohol dehydrogenase (NAD+) activity"/>
    <property type="evidence" value="ECO:0007669"/>
    <property type="project" value="TreeGrafter"/>
</dbReference>
<dbReference type="InterPro" id="IPR056798">
    <property type="entry name" value="ADH_Fe_C"/>
</dbReference>
<dbReference type="InterPro" id="IPR039697">
    <property type="entry name" value="Alcohol_dehydrogenase_Fe"/>
</dbReference>
<sequence length="357" mass="38096">MNFYMPTRIFSESCCISNHGCELAALGSHALIVTGKNSSKVNGALDDVIAALKQQLTAYTVFDEVEENPSVETVMAARELGVSCNADFVIGIGGGSALDAAKAAALMIKNCDSSWELMYMLSPGSALPVAAVPTTCGTGSEATGVAVLTRHDLKTKVSIKHKIFPQIALIDGKYLMTAPRKIIVNTAVDALAHLIESGVISRDDTYCNMSVFSGMKEWAECRPYIEGSEALDLNAAQKLMNASTLAGISIAQTGTTIPHALSYMLTYESGIPHGAAVGAFQSRFLKHAPPKRQTAILGALGFKDTDELGEYIAKLAPVYVPRELLERSAKAVMSNKAKIVQCPYPITESVMEDIINI</sequence>
<dbReference type="FunFam" id="3.40.50.1970:FF:000003">
    <property type="entry name" value="Alcohol dehydrogenase, iron-containing"/>
    <property type="match status" value="1"/>
</dbReference>
<dbReference type="Proteomes" id="UP000183461">
    <property type="component" value="Unassembled WGS sequence"/>
</dbReference>
<dbReference type="InterPro" id="IPR018211">
    <property type="entry name" value="ADH_Fe_CS"/>
</dbReference>
<dbReference type="PANTHER" id="PTHR11496">
    <property type="entry name" value="ALCOHOL DEHYDROGENASE"/>
    <property type="match status" value="1"/>
</dbReference>